<evidence type="ECO:0000313" key="1">
    <source>
        <dbReference type="EMBL" id="WPX76465.1"/>
    </source>
</evidence>
<evidence type="ECO:0000313" key="2">
    <source>
        <dbReference type="Proteomes" id="UP001325248"/>
    </source>
</evidence>
<organism evidence="1 2">
    <name type="scientific">Blautia producta</name>
    <dbReference type="NCBI Taxonomy" id="33035"/>
    <lineage>
        <taxon>Bacteria</taxon>
        <taxon>Bacillati</taxon>
        <taxon>Bacillota</taxon>
        <taxon>Clostridia</taxon>
        <taxon>Lachnospirales</taxon>
        <taxon>Lachnospiraceae</taxon>
        <taxon>Blautia</taxon>
    </lineage>
</organism>
<evidence type="ECO:0008006" key="3">
    <source>
        <dbReference type="Google" id="ProtNLM"/>
    </source>
</evidence>
<reference evidence="1" key="1">
    <citation type="submission" date="2023-10" db="EMBL/GenBank/DDBJ databases">
        <title>Genome sequence of Blautia coccoides DSM 935.</title>
        <authorList>
            <person name="Boeer T."/>
            <person name="Bengelsdorf F.R."/>
            <person name="Daniel R."/>
            <person name="Poehlein A."/>
        </authorList>
    </citation>
    <scope>NUCLEOTIDE SEQUENCE [LARGE SCALE GENOMIC DNA]</scope>
    <source>
        <strain evidence="1">DSM 935</strain>
    </source>
</reference>
<keyword evidence="2" id="KW-1185">Reference proteome</keyword>
<gene>
    <name evidence="1" type="ORF">BLCOC_48510</name>
</gene>
<dbReference type="NCBIfam" id="NF038232">
    <property type="entry name" value="STM3845_fam"/>
    <property type="match status" value="1"/>
</dbReference>
<dbReference type="Proteomes" id="UP001325248">
    <property type="component" value="Chromosome"/>
</dbReference>
<protein>
    <recommendedName>
        <fullName evidence="3">Nucleotidyltransferase-like protein</fullName>
    </recommendedName>
</protein>
<sequence length="307" mass="36201">MIKEENVRLNKDIHKIIKDIYQKIYCEFKEQYIVVFLCGGASNNKHKSLRDKVRILLEDERKTYWNKPYKVFYPEDLLIEVLNKTRDADLLSYEQFLANNSHMIVIVCESPGALVELGAFTNNEYTADKVIAAIDKKRSKDKSFIMLGPIKYLKKRNRLNVIEYGQEEVEFTKRLSKNIREKNRLSNLNNNMLNLSTIVGMHYFIQLTLYYFKTLNSKELVEVIEYISTEEKIEYKDFKVLFNAALKLLFEDKQIVKIVGNRYSSYKLTHNGFESMKSMITDCTSAEICDKIRIELMHTKFYKSPHS</sequence>
<dbReference type="InterPro" id="IPR049725">
    <property type="entry name" value="STM3845-like"/>
</dbReference>
<dbReference type="EMBL" id="CP136422">
    <property type="protein sequence ID" value="WPX76465.1"/>
    <property type="molecule type" value="Genomic_DNA"/>
</dbReference>
<accession>A0ABZ0UGQ2</accession>
<name>A0ABZ0UGQ2_9FIRM</name>
<proteinExistence type="predicted"/>